<gene>
    <name evidence="2" type="ORF">DESAM_23183</name>
</gene>
<dbReference type="HOGENOM" id="CLU_3006776_0_0_7"/>
<sequence length="56" mass="5729">MKISSLQRGIVIGFAAILTAIFATCLIVSLSVTDASLAVWGAGFLSIAVTTIKCNA</sequence>
<protein>
    <submittedName>
        <fullName evidence="2">Uncharacterized protein</fullName>
    </submittedName>
</protein>
<dbReference type="RefSeq" id="WP_015338047.1">
    <property type="nucleotide sequence ID" value="NC_020055.1"/>
</dbReference>
<proteinExistence type="predicted"/>
<reference evidence="2 3" key="1">
    <citation type="submission" date="2012-10" db="EMBL/GenBank/DDBJ databases">
        <authorList>
            <person name="Genoscope - CEA"/>
        </authorList>
    </citation>
    <scope>NUCLEOTIDE SEQUENCE [LARGE SCALE GENOMIC DNA]</scope>
    <source>
        <strain evidence="3">AM13 / DSM 14728</strain>
    </source>
</reference>
<organism evidence="2 3">
    <name type="scientific">Maridesulfovibrio hydrothermalis AM13 = DSM 14728</name>
    <dbReference type="NCBI Taxonomy" id="1121451"/>
    <lineage>
        <taxon>Bacteria</taxon>
        <taxon>Pseudomonadati</taxon>
        <taxon>Thermodesulfobacteriota</taxon>
        <taxon>Desulfovibrionia</taxon>
        <taxon>Desulfovibrionales</taxon>
        <taxon>Desulfovibrionaceae</taxon>
        <taxon>Maridesulfovibrio</taxon>
    </lineage>
</organism>
<dbReference type="PATRIC" id="fig|1121451.3.peg.3390"/>
<evidence type="ECO:0000256" key="1">
    <source>
        <dbReference type="SAM" id="Phobius"/>
    </source>
</evidence>
<name>L0RGX3_9BACT</name>
<dbReference type="Proteomes" id="UP000010808">
    <property type="component" value="Chromosome"/>
</dbReference>
<dbReference type="EMBL" id="FO203522">
    <property type="protein sequence ID" value="CCO25450.1"/>
    <property type="molecule type" value="Genomic_DNA"/>
</dbReference>
<keyword evidence="1" id="KW-1133">Transmembrane helix</keyword>
<keyword evidence="1" id="KW-0472">Membrane</keyword>
<evidence type="ECO:0000313" key="3">
    <source>
        <dbReference type="Proteomes" id="UP000010808"/>
    </source>
</evidence>
<dbReference type="KEGG" id="dhy:DESAM_23183"/>
<evidence type="ECO:0000313" key="2">
    <source>
        <dbReference type="EMBL" id="CCO25450.1"/>
    </source>
</evidence>
<accession>L0RGX3</accession>
<feature type="transmembrane region" description="Helical" evidence="1">
    <location>
        <begin position="12"/>
        <end position="31"/>
    </location>
</feature>
<keyword evidence="1" id="KW-0812">Transmembrane</keyword>
<keyword evidence="3" id="KW-1185">Reference proteome</keyword>
<dbReference type="AlphaFoldDB" id="L0RGX3"/>